<dbReference type="AlphaFoldDB" id="A0A2M8KIV5"/>
<feature type="transmembrane region" description="Helical" evidence="1">
    <location>
        <begin position="72"/>
        <end position="94"/>
    </location>
</feature>
<gene>
    <name evidence="2" type="ORF">COU85_01425</name>
</gene>
<protein>
    <recommendedName>
        <fullName evidence="4">Major facilitator superfamily (MFS) profile domain-containing protein</fullName>
    </recommendedName>
</protein>
<comment type="caution">
    <text evidence="2">The sequence shown here is derived from an EMBL/GenBank/DDBJ whole genome shotgun (WGS) entry which is preliminary data.</text>
</comment>
<accession>A0A2M8KIV5</accession>
<dbReference type="Proteomes" id="UP000231086">
    <property type="component" value="Unassembled WGS sequence"/>
</dbReference>
<evidence type="ECO:0008006" key="4">
    <source>
        <dbReference type="Google" id="ProtNLM"/>
    </source>
</evidence>
<reference evidence="3" key="1">
    <citation type="submission" date="2017-09" db="EMBL/GenBank/DDBJ databases">
        <title>Depth-based differentiation of microbial function through sediment-hosted aquifers and enrichment of novel symbionts in the deep terrestrial subsurface.</title>
        <authorList>
            <person name="Probst A.J."/>
            <person name="Ladd B."/>
            <person name="Jarett J.K."/>
            <person name="Geller-Mcgrath D.E."/>
            <person name="Sieber C.M.K."/>
            <person name="Emerson J.B."/>
            <person name="Anantharaman K."/>
            <person name="Thomas B.C."/>
            <person name="Malmstrom R."/>
            <person name="Stieglmeier M."/>
            <person name="Klingl A."/>
            <person name="Woyke T."/>
            <person name="Ryan C.M."/>
            <person name="Banfield J.F."/>
        </authorList>
    </citation>
    <scope>NUCLEOTIDE SEQUENCE [LARGE SCALE GENOMIC DNA]</scope>
</reference>
<keyword evidence="1" id="KW-0812">Transmembrane</keyword>
<organism evidence="2 3">
    <name type="scientific">Candidatus Portnoybacteria bacterium CG10_big_fil_rev_8_21_14_0_10_44_7</name>
    <dbReference type="NCBI Taxonomy" id="1974816"/>
    <lineage>
        <taxon>Bacteria</taxon>
        <taxon>Candidatus Portnoyibacteriota</taxon>
    </lineage>
</organism>
<feature type="transmembrane region" description="Helical" evidence="1">
    <location>
        <begin position="34"/>
        <end position="60"/>
    </location>
</feature>
<name>A0A2M8KIV5_9BACT</name>
<keyword evidence="1" id="KW-1133">Transmembrane helix</keyword>
<evidence type="ECO:0000256" key="1">
    <source>
        <dbReference type="SAM" id="Phobius"/>
    </source>
</evidence>
<feature type="transmembrane region" description="Helical" evidence="1">
    <location>
        <begin position="7"/>
        <end position="28"/>
    </location>
</feature>
<proteinExistence type="predicted"/>
<dbReference type="EMBL" id="PFEA01000027">
    <property type="protein sequence ID" value="PJE59847.1"/>
    <property type="molecule type" value="Genomic_DNA"/>
</dbReference>
<sequence length="124" mass="14309">MKTGFIILNIAFGAIFGLVGFLLTLFYSDPSQSFSMVIFLFYLGLFLALAGFLTLVGFLWRSRRQKNPNQQYILKISFRQGSMLSLLLVSVLVLQSLKIFYWWTALIIFLMIVLIEIYFSKKAD</sequence>
<keyword evidence="1" id="KW-0472">Membrane</keyword>
<feature type="transmembrane region" description="Helical" evidence="1">
    <location>
        <begin position="100"/>
        <end position="119"/>
    </location>
</feature>
<evidence type="ECO:0000313" key="2">
    <source>
        <dbReference type="EMBL" id="PJE59847.1"/>
    </source>
</evidence>
<evidence type="ECO:0000313" key="3">
    <source>
        <dbReference type="Proteomes" id="UP000231086"/>
    </source>
</evidence>